<dbReference type="InterPro" id="IPR041567">
    <property type="entry name" value="COI1_F-box"/>
</dbReference>
<dbReference type="Gene3D" id="3.80.10.10">
    <property type="entry name" value="Ribonuclease Inhibitor"/>
    <property type="match status" value="1"/>
</dbReference>
<dbReference type="Pfam" id="PF18511">
    <property type="entry name" value="F-box_5"/>
    <property type="match status" value="1"/>
</dbReference>
<dbReference type="InParanoid" id="A0A3Q7HJR1"/>
<organism evidence="2">
    <name type="scientific">Solanum lycopersicum</name>
    <name type="common">Tomato</name>
    <name type="synonym">Lycopersicon esculentum</name>
    <dbReference type="NCBI Taxonomy" id="4081"/>
    <lineage>
        <taxon>Eukaryota</taxon>
        <taxon>Viridiplantae</taxon>
        <taxon>Streptophyta</taxon>
        <taxon>Embryophyta</taxon>
        <taxon>Tracheophyta</taxon>
        <taxon>Spermatophyta</taxon>
        <taxon>Magnoliopsida</taxon>
        <taxon>eudicotyledons</taxon>
        <taxon>Gunneridae</taxon>
        <taxon>Pentapetalae</taxon>
        <taxon>asterids</taxon>
        <taxon>lamiids</taxon>
        <taxon>Solanales</taxon>
        <taxon>Solanaceae</taxon>
        <taxon>Solanoideae</taxon>
        <taxon>Solaneae</taxon>
        <taxon>Solanum</taxon>
        <taxon>Solanum subgen. Lycopersicon</taxon>
    </lineage>
</organism>
<dbReference type="STRING" id="4081.A0A3Q7HJR1"/>
<keyword evidence="3" id="KW-1185">Reference proteome</keyword>
<dbReference type="Proteomes" id="UP000004994">
    <property type="component" value="Chromosome 6"/>
</dbReference>
<evidence type="ECO:0000313" key="3">
    <source>
        <dbReference type="Proteomes" id="UP000004994"/>
    </source>
</evidence>
<evidence type="ECO:0000313" key="2">
    <source>
        <dbReference type="EnsemblPlants" id="Solyc06g008807.1.1"/>
    </source>
</evidence>
<sequence length="190" mass="21919">MRFKDRNSISLVCKSWYEAERCCRKSVFVGNCYAVSPSILIRRFPDLRFVTIKGKPHFPWAVSMAKTYPFLEEIWLKRMVVCDESLELISSESWFYSLVKDFWGFGGKTLNLFEVLVLQSFEGLTTGLCGVEEVVGFVEHYCWSSLVFTGEKEFKSLHLWGNCFEKILEGFVEHCCLSTLALAGDFIKLI</sequence>
<name>A0A3Q7HJR1_SOLLC</name>
<proteinExistence type="predicted"/>
<reference evidence="2" key="1">
    <citation type="journal article" date="2012" name="Nature">
        <title>The tomato genome sequence provides insights into fleshy fruit evolution.</title>
        <authorList>
            <consortium name="Tomato Genome Consortium"/>
        </authorList>
    </citation>
    <scope>NUCLEOTIDE SEQUENCE [LARGE SCALE GENOMIC DNA]</scope>
    <source>
        <strain evidence="2">cv. Heinz 1706</strain>
    </source>
</reference>
<evidence type="ECO:0000259" key="1">
    <source>
        <dbReference type="Pfam" id="PF18511"/>
    </source>
</evidence>
<accession>A0A3Q7HJR1</accession>
<feature type="domain" description="COI1 F-box" evidence="1">
    <location>
        <begin position="4"/>
        <end position="25"/>
    </location>
</feature>
<protein>
    <recommendedName>
        <fullName evidence="1">COI1 F-box domain-containing protein</fullName>
    </recommendedName>
</protein>
<reference evidence="2" key="2">
    <citation type="submission" date="2019-01" db="UniProtKB">
        <authorList>
            <consortium name="EnsemblPlants"/>
        </authorList>
    </citation>
    <scope>IDENTIFICATION</scope>
    <source>
        <strain evidence="2">cv. Heinz 1706</strain>
    </source>
</reference>
<dbReference type="EnsemblPlants" id="Solyc06g008807.1.1">
    <property type="protein sequence ID" value="Solyc06g008807.1.1"/>
    <property type="gene ID" value="Solyc06g008807.1"/>
</dbReference>
<dbReference type="InterPro" id="IPR032675">
    <property type="entry name" value="LRR_dom_sf"/>
</dbReference>
<dbReference type="Gene3D" id="1.20.1280.50">
    <property type="match status" value="1"/>
</dbReference>
<dbReference type="Gramene" id="Solyc06g008807.1.1">
    <property type="protein sequence ID" value="Solyc06g008807.1.1"/>
    <property type="gene ID" value="Solyc06g008807.1"/>
</dbReference>
<dbReference type="AlphaFoldDB" id="A0A3Q7HJR1"/>